<gene>
    <name evidence="2" type="ORF">SAMN05216490_1225</name>
</gene>
<evidence type="ECO:0000313" key="3">
    <source>
        <dbReference type="Proteomes" id="UP000199679"/>
    </source>
</evidence>
<name>A0A1H1SID5_MUCMA</name>
<evidence type="ECO:0000256" key="1">
    <source>
        <dbReference type="SAM" id="SignalP"/>
    </source>
</evidence>
<evidence type="ECO:0000313" key="2">
    <source>
        <dbReference type="EMBL" id="SDS47800.1"/>
    </source>
</evidence>
<proteinExistence type="predicted"/>
<protein>
    <submittedName>
        <fullName evidence="2">Uncharacterized protein</fullName>
    </submittedName>
</protein>
<dbReference type="STRING" id="652787.SAMN05216490_1225"/>
<dbReference type="Gene3D" id="3.20.20.80">
    <property type="entry name" value="Glycosidases"/>
    <property type="match status" value="1"/>
</dbReference>
<keyword evidence="3" id="KW-1185">Reference proteome</keyword>
<sequence length="405" mass="45525">MKHIFKYSWLVLLACILFSSCKKKAASINDYFLNYTIPDVPPTVDYLVGSVYYSYSSWLAAISYVPTVGTYNSTGGLVPPNIMQAHIADALSAKIDYFIFTVRSPTQEANNYKTDSTTVTSFLNASNSSSMHFALSYTLTVADFGITNSGNPDANGINRGIPIEANPVKLAGFYNDFKRLAYFMGKSNYQKVNGKWLLIINHAQDLNSNMDPNNPGSDAPLYAQLRKNLSDLGFDVYIIGELNQWSVPNNYYYRFQNCVDAVYEYNMVDNQNVLDRFYLFPQECDQNFAYCKQELESWPAGGLTPGQTQLEFVPEIQAGYNYQITNASSVNLSVPRTANGSFFRTYTNIAKRNASKSHLIIIDSFNDFQHDTQIEPADSSTNTKNFPPYGTNLLDITRTEFKVGQ</sequence>
<dbReference type="PROSITE" id="PS51257">
    <property type="entry name" value="PROKAR_LIPOPROTEIN"/>
    <property type="match status" value="1"/>
</dbReference>
<dbReference type="AlphaFoldDB" id="A0A1H1SID5"/>
<feature type="signal peptide" evidence="1">
    <location>
        <begin position="1"/>
        <end position="25"/>
    </location>
</feature>
<dbReference type="Proteomes" id="UP000199679">
    <property type="component" value="Chromosome I"/>
</dbReference>
<dbReference type="EMBL" id="LT629740">
    <property type="protein sequence ID" value="SDS47800.1"/>
    <property type="molecule type" value="Genomic_DNA"/>
</dbReference>
<feature type="chain" id="PRO_5009260098" evidence="1">
    <location>
        <begin position="26"/>
        <end position="405"/>
    </location>
</feature>
<reference evidence="2 3" key="1">
    <citation type="submission" date="2016-10" db="EMBL/GenBank/DDBJ databases">
        <authorList>
            <person name="de Groot N.N."/>
        </authorList>
    </citation>
    <scope>NUCLEOTIDE SEQUENCE [LARGE SCALE GENOMIC DNA]</scope>
    <source>
        <strain evidence="2 3">MP1X4</strain>
    </source>
</reference>
<accession>A0A1H1SID5</accession>
<dbReference type="RefSeq" id="WP_091370336.1">
    <property type="nucleotide sequence ID" value="NZ_LT629740.1"/>
</dbReference>
<organism evidence="2 3">
    <name type="scientific">Mucilaginibacter mallensis</name>
    <dbReference type="NCBI Taxonomy" id="652787"/>
    <lineage>
        <taxon>Bacteria</taxon>
        <taxon>Pseudomonadati</taxon>
        <taxon>Bacteroidota</taxon>
        <taxon>Sphingobacteriia</taxon>
        <taxon>Sphingobacteriales</taxon>
        <taxon>Sphingobacteriaceae</taxon>
        <taxon>Mucilaginibacter</taxon>
    </lineage>
</organism>
<keyword evidence="1" id="KW-0732">Signal</keyword>
<dbReference type="OrthoDB" id="9816424at2"/>